<dbReference type="EMBL" id="JAFEUZ010000034">
    <property type="protein sequence ID" value="KAG5468404.1"/>
    <property type="molecule type" value="Genomic_DNA"/>
</dbReference>
<accession>A0A836G8C2</accession>
<proteinExistence type="predicted"/>
<dbReference type="GeneID" id="92512479"/>
<evidence type="ECO:0000313" key="2">
    <source>
        <dbReference type="Proteomes" id="UP000673552"/>
    </source>
</evidence>
<evidence type="ECO:0000313" key="1">
    <source>
        <dbReference type="EMBL" id="KAG5468404.1"/>
    </source>
</evidence>
<dbReference type="RefSeq" id="XP_067175342.1">
    <property type="nucleotide sequence ID" value="XM_067319967.1"/>
</dbReference>
<keyword evidence="2" id="KW-1185">Reference proteome</keyword>
<comment type="caution">
    <text evidence="1">The sequence shown here is derived from an EMBL/GenBank/DDBJ whole genome shotgun (WGS) entry which is preliminary data.</text>
</comment>
<reference evidence="1 2" key="1">
    <citation type="submission" date="2021-03" db="EMBL/GenBank/DDBJ databases">
        <title>Leishmania (Mundinia) martiniquensis Genome sequencing and assembly.</title>
        <authorList>
            <person name="Almutairi H."/>
            <person name="Gatherer D."/>
        </authorList>
    </citation>
    <scope>NUCLEOTIDE SEQUENCE [LARGE SCALE GENOMIC DNA]</scope>
    <source>
        <strain evidence="1">LSCM1</strain>
    </source>
</reference>
<organism evidence="1 2">
    <name type="scientific">Leishmania martiniquensis</name>
    <dbReference type="NCBI Taxonomy" id="1580590"/>
    <lineage>
        <taxon>Eukaryota</taxon>
        <taxon>Discoba</taxon>
        <taxon>Euglenozoa</taxon>
        <taxon>Kinetoplastea</taxon>
        <taxon>Metakinetoplastina</taxon>
        <taxon>Trypanosomatida</taxon>
        <taxon>Trypanosomatidae</taxon>
        <taxon>Leishmaniinae</taxon>
        <taxon>Leishmania</taxon>
    </lineage>
</organism>
<dbReference type="KEGG" id="lmat:92512479"/>
<protein>
    <submittedName>
        <fullName evidence="1">Uncharacterized protein</fullName>
    </submittedName>
</protein>
<dbReference type="AlphaFoldDB" id="A0A836G8C2"/>
<dbReference type="Proteomes" id="UP000673552">
    <property type="component" value="Chromosome 34"/>
</dbReference>
<name>A0A836G8C2_9TRYP</name>
<sequence>MSSEDESSWRLLFGIALSHGEALKAQRLSFQGWMMYLSSAQLVGATTGVFPLLLDQLWQRQSVREDARQARSHECQSGTVSVSSHAFSLSVESSHTSVTSESLRLSGEATEAPLQSTAAHEGKSVGFSGFVDMMNVICVRIFQTWLYTTLREAHEKSDEGGGESAILALRQSAEDHVLLTESVKYTAGKYLIPFISRCVIHPSSQVRLRPSQNGWAPHVNRLVTHIVGALLHTAILPLFRKYAAVGRLTEAGYRIFLRDILPELDPVEETCAVAVFHHGSFPDIRPILKSLQPLAASTSPELAAVVSEPTLGLTDFIEAILMLAVVVYADEVRYPNQRPITAKVWSFFQEYVCSRAFHGAVAFPDPYVTGRYAMVPPGIVSVYPAVAPLPQCPCLFVEVINMDRDNAECVGMLPPTVQSYNEGSQSSPFLTDVATVAEAEPQLCTSGDRNANVYAALQAAATFFMAECSLVERNRYVPLFGCSHVSARYEIMISGAAAEAVPTECPEILKLPFPHSLQQPMLYRCAVEAVAETAADGCGEEGAVYIQFTPFRSLLFELAVSDEDTATVDDGGESAALSRPWGCGDVAVTEAPLVQVIPPHLLARLHTLFLSQTLEPSDSVPAASAPPRLSLSAVCELCRQLRWCAASTTPQQDVLSICAQAWADYCDFQRILHPAMNQHEGASTVRRASSAADDTMPSFTGQTALLSFTDFIGCLAAVLFHKQGGRLSDVPDVPRRLELALHTMPPAFASGADTSCAADTELQASKICSIPHNALRDVPFLMALERKGEQSKKALERRAALIASLREYRAVQITLPVTLPPLPEDRPSAMRLVSQYGTVNPTEVFRGVVHDAAEIIKSHFLEQELSIPERGE</sequence>
<gene>
    <name evidence="1" type="ORF">LSCM1_02384</name>
</gene>
<dbReference type="OrthoDB" id="272387at2759"/>